<dbReference type="EMBL" id="JBBCAQ010000022">
    <property type="protein sequence ID" value="KAK7590757.1"/>
    <property type="molecule type" value="Genomic_DNA"/>
</dbReference>
<feature type="region of interest" description="Disordered" evidence="1">
    <location>
        <begin position="80"/>
        <end position="114"/>
    </location>
</feature>
<evidence type="ECO:0000313" key="2">
    <source>
        <dbReference type="EMBL" id="KAK7590757.1"/>
    </source>
</evidence>
<comment type="caution">
    <text evidence="2">The sequence shown here is derived from an EMBL/GenBank/DDBJ whole genome shotgun (WGS) entry which is preliminary data.</text>
</comment>
<evidence type="ECO:0000313" key="3">
    <source>
        <dbReference type="EMBL" id="KAK7592996.1"/>
    </source>
</evidence>
<organism evidence="2 4">
    <name type="scientific">Parthenolecanium corni</name>
    <dbReference type="NCBI Taxonomy" id="536013"/>
    <lineage>
        <taxon>Eukaryota</taxon>
        <taxon>Metazoa</taxon>
        <taxon>Ecdysozoa</taxon>
        <taxon>Arthropoda</taxon>
        <taxon>Hexapoda</taxon>
        <taxon>Insecta</taxon>
        <taxon>Pterygota</taxon>
        <taxon>Neoptera</taxon>
        <taxon>Paraneoptera</taxon>
        <taxon>Hemiptera</taxon>
        <taxon>Sternorrhyncha</taxon>
        <taxon>Coccoidea</taxon>
        <taxon>Coccidae</taxon>
        <taxon>Parthenolecanium</taxon>
    </lineage>
</organism>
<dbReference type="Proteomes" id="UP001367676">
    <property type="component" value="Unassembled WGS sequence"/>
</dbReference>
<sequence>MAPRNKGQAHKMGKKLRDAQRLQAFKASKQVLQPIENTQWRLVPVDIPPKLTLRVGANVIHTPDEYDAAIAETQAKIRELRRQKNQGAASIRSAPTLSPTSQPVSPPPPSTLKIPPTIAEMDALSGDEVHRAVEAILEEMAPPHIAFLTNDFEKVYEEARAELTAENTKPTRLLNSPSG</sequence>
<dbReference type="AlphaFoldDB" id="A0AAN9TUE8"/>
<name>A0AAN9TUE8_9HEMI</name>
<keyword evidence="4" id="KW-1185">Reference proteome</keyword>
<accession>A0AAN9TUE8</accession>
<gene>
    <name evidence="2" type="ORF">V9T40_002370</name>
    <name evidence="3" type="ORF">V9T40_007748</name>
</gene>
<reference evidence="2 4" key="1">
    <citation type="submission" date="2024-03" db="EMBL/GenBank/DDBJ databases">
        <title>Adaptation during the transition from Ophiocordyceps entomopathogen to insect associate is accompanied by gene loss and intensified selection.</title>
        <authorList>
            <person name="Ward C.M."/>
            <person name="Onetto C.A."/>
            <person name="Borneman A.R."/>
        </authorList>
    </citation>
    <scope>NUCLEOTIDE SEQUENCE [LARGE SCALE GENOMIC DNA]</scope>
    <source>
        <strain evidence="2">AWRI1</strain>
        <tissue evidence="2">Single Adult Female</tissue>
    </source>
</reference>
<dbReference type="EMBL" id="JBBCAQ010000020">
    <property type="protein sequence ID" value="KAK7592996.1"/>
    <property type="molecule type" value="Genomic_DNA"/>
</dbReference>
<protein>
    <submittedName>
        <fullName evidence="2">Uncharacterized protein</fullName>
    </submittedName>
</protein>
<proteinExistence type="predicted"/>
<evidence type="ECO:0000256" key="1">
    <source>
        <dbReference type="SAM" id="MobiDB-lite"/>
    </source>
</evidence>
<evidence type="ECO:0000313" key="4">
    <source>
        <dbReference type="Proteomes" id="UP001367676"/>
    </source>
</evidence>